<dbReference type="KEGG" id="fiy:BN1229_v1_2717"/>
<gene>
    <name evidence="2" type="ORF">YBN1229_v1_2717</name>
</gene>
<dbReference type="Pfam" id="PF11003">
    <property type="entry name" value="DUF2842"/>
    <property type="match status" value="1"/>
</dbReference>
<evidence type="ECO:0000313" key="2">
    <source>
        <dbReference type="EMBL" id="CPR20678.1"/>
    </source>
</evidence>
<proteinExistence type="predicted"/>
<dbReference type="InterPro" id="IPR021265">
    <property type="entry name" value="DUF2842"/>
</dbReference>
<dbReference type="RefSeq" id="WP_046479049.1">
    <property type="nucleotide sequence ID" value="NZ_LN829118.1"/>
</dbReference>
<dbReference type="OrthoDB" id="7510023at2"/>
<feature type="transmembrane region" description="Helical" evidence="1">
    <location>
        <begin position="44"/>
        <end position="64"/>
    </location>
</feature>
<dbReference type="Proteomes" id="UP000033187">
    <property type="component" value="Chromosome 1"/>
</dbReference>
<keyword evidence="1" id="KW-0812">Transmembrane</keyword>
<feature type="transmembrane region" description="Helical" evidence="1">
    <location>
        <begin position="12"/>
        <end position="32"/>
    </location>
</feature>
<name>A0A0D6JGZ5_9HYPH</name>
<evidence type="ECO:0008006" key="4">
    <source>
        <dbReference type="Google" id="ProtNLM"/>
    </source>
</evidence>
<organism evidence="2 3">
    <name type="scientific">Candidatus Filomicrobium marinum</name>
    <dbReference type="NCBI Taxonomy" id="1608628"/>
    <lineage>
        <taxon>Bacteria</taxon>
        <taxon>Pseudomonadati</taxon>
        <taxon>Pseudomonadota</taxon>
        <taxon>Alphaproteobacteria</taxon>
        <taxon>Hyphomicrobiales</taxon>
        <taxon>Hyphomicrobiaceae</taxon>
        <taxon>Filomicrobium</taxon>
    </lineage>
</organism>
<keyword evidence="3" id="KW-1185">Reference proteome</keyword>
<dbReference type="AlphaFoldDB" id="A0A0D6JGZ5"/>
<keyword evidence="1" id="KW-0472">Membrane</keyword>
<accession>A0A0D6JGZ5</accession>
<evidence type="ECO:0000256" key="1">
    <source>
        <dbReference type="SAM" id="Phobius"/>
    </source>
</evidence>
<evidence type="ECO:0000313" key="3">
    <source>
        <dbReference type="Proteomes" id="UP000033187"/>
    </source>
</evidence>
<sequence>MTSRTRKLIGAIVLLVFLAIYALLALAVAIVLQVNTTSKFVELAFYVIAGLIWVIPAAFIVSWMSRSDDDLKAGN</sequence>
<protein>
    <recommendedName>
        <fullName evidence="4">DUF2842 domain-containing protein</fullName>
    </recommendedName>
</protein>
<keyword evidence="1" id="KW-1133">Transmembrane helix</keyword>
<dbReference type="KEGG" id="fil:BN1229_v1_3206"/>
<dbReference type="EMBL" id="LN829119">
    <property type="protein sequence ID" value="CPR20678.1"/>
    <property type="molecule type" value="Genomic_DNA"/>
</dbReference>
<reference evidence="3" key="1">
    <citation type="submission" date="2015-02" db="EMBL/GenBank/DDBJ databases">
        <authorList>
            <person name="Chooi Y.-H."/>
        </authorList>
    </citation>
    <scope>NUCLEOTIDE SEQUENCE [LARGE SCALE GENOMIC DNA]</scope>
    <source>
        <strain evidence="3">strain Y</strain>
    </source>
</reference>